<evidence type="ECO:0008006" key="3">
    <source>
        <dbReference type="Google" id="ProtNLM"/>
    </source>
</evidence>
<sequence>MMQRLDFSKREDVQVWKERLSGKRVTTSDPQIAAHDLWKDPKDLEWVPRIFFAKPIGEGFDQHITFDAQPRSILLSLPPELRNRILEFALTMDVPQADQLDNFKGEVRWENLSAVIFTCKQLYAEGRAMAVRRHTIDSKIFPKKTRFCGEGRPEDNYVWNM</sequence>
<comment type="caution">
    <text evidence="1">The sequence shown here is derived from an EMBL/GenBank/DDBJ whole genome shotgun (WGS) entry which is preliminary data.</text>
</comment>
<evidence type="ECO:0000313" key="2">
    <source>
        <dbReference type="Proteomes" id="UP000193144"/>
    </source>
</evidence>
<name>A0A1Y1ZA48_9PLEO</name>
<dbReference type="Proteomes" id="UP000193144">
    <property type="component" value="Unassembled WGS sequence"/>
</dbReference>
<dbReference type="EMBL" id="MCFA01000111">
    <property type="protein sequence ID" value="ORY07142.1"/>
    <property type="molecule type" value="Genomic_DNA"/>
</dbReference>
<reference evidence="1 2" key="1">
    <citation type="submission" date="2016-07" db="EMBL/GenBank/DDBJ databases">
        <title>Pervasive Adenine N6-methylation of Active Genes in Fungi.</title>
        <authorList>
            <consortium name="DOE Joint Genome Institute"/>
            <person name="Mondo S.J."/>
            <person name="Dannebaum R.O."/>
            <person name="Kuo R.C."/>
            <person name="Labutti K."/>
            <person name="Haridas S."/>
            <person name="Kuo A."/>
            <person name="Salamov A."/>
            <person name="Ahrendt S.R."/>
            <person name="Lipzen A."/>
            <person name="Sullivan W."/>
            <person name="Andreopoulos W.B."/>
            <person name="Clum A."/>
            <person name="Lindquist E."/>
            <person name="Daum C."/>
            <person name="Ramamoorthy G.K."/>
            <person name="Gryganskyi A."/>
            <person name="Culley D."/>
            <person name="Magnuson J.K."/>
            <person name="James T.Y."/>
            <person name="O'Malley M.A."/>
            <person name="Stajich J.E."/>
            <person name="Spatafora J.W."/>
            <person name="Visel A."/>
            <person name="Grigoriev I.V."/>
        </authorList>
    </citation>
    <scope>NUCLEOTIDE SEQUENCE [LARGE SCALE GENOMIC DNA]</scope>
    <source>
        <strain evidence="1 2">CBS 115471</strain>
    </source>
</reference>
<organism evidence="1 2">
    <name type="scientific">Clohesyomyces aquaticus</name>
    <dbReference type="NCBI Taxonomy" id="1231657"/>
    <lineage>
        <taxon>Eukaryota</taxon>
        <taxon>Fungi</taxon>
        <taxon>Dikarya</taxon>
        <taxon>Ascomycota</taxon>
        <taxon>Pezizomycotina</taxon>
        <taxon>Dothideomycetes</taxon>
        <taxon>Pleosporomycetidae</taxon>
        <taxon>Pleosporales</taxon>
        <taxon>Lindgomycetaceae</taxon>
        <taxon>Clohesyomyces</taxon>
    </lineage>
</organism>
<keyword evidence="2" id="KW-1185">Reference proteome</keyword>
<evidence type="ECO:0000313" key="1">
    <source>
        <dbReference type="EMBL" id="ORY07142.1"/>
    </source>
</evidence>
<dbReference type="AlphaFoldDB" id="A0A1Y1ZA48"/>
<accession>A0A1Y1ZA48</accession>
<gene>
    <name evidence="1" type="ORF">BCR34DRAFT_28335</name>
</gene>
<protein>
    <recommendedName>
        <fullName evidence="3">F-box domain-containing protein</fullName>
    </recommendedName>
</protein>
<dbReference type="OrthoDB" id="5413827at2759"/>
<proteinExistence type="predicted"/>